<dbReference type="Proteomes" id="UP001335100">
    <property type="component" value="Unassembled WGS sequence"/>
</dbReference>
<dbReference type="NCBIfam" id="TIGR03696">
    <property type="entry name" value="Rhs_assc_core"/>
    <property type="match status" value="1"/>
</dbReference>
<dbReference type="InterPro" id="IPR024079">
    <property type="entry name" value="MetalloPept_cat_dom_sf"/>
</dbReference>
<dbReference type="InterPro" id="IPR041508">
    <property type="entry name" value="TcC-like_repeat"/>
</dbReference>
<dbReference type="PANTHER" id="PTHR32305">
    <property type="match status" value="1"/>
</dbReference>
<accession>A0ABU7HQV1</accession>
<reference evidence="1 2" key="1">
    <citation type="submission" date="2024-01" db="EMBL/GenBank/DDBJ databases">
        <title>Unpublished Manusciprt.</title>
        <authorList>
            <person name="Duman M."/>
            <person name="Valdes E.G."/>
            <person name="Ajmi N."/>
            <person name="Altun S."/>
            <person name="Saticioglu I.B."/>
        </authorList>
    </citation>
    <scope>NUCLEOTIDE SEQUENCE [LARGE SCALE GENOMIC DNA]</scope>
    <source>
        <strain evidence="1 2">148P</strain>
    </source>
</reference>
<dbReference type="InterPro" id="IPR022385">
    <property type="entry name" value="Rhs_assc_core"/>
</dbReference>
<gene>
    <name evidence="1" type="ORF">V0R50_11755</name>
</gene>
<dbReference type="Gene3D" id="3.40.390.10">
    <property type="entry name" value="Collagenase (Catalytic Domain)"/>
    <property type="match status" value="1"/>
</dbReference>
<name>A0ABU7HQV1_9PSED</name>
<dbReference type="SUPFAM" id="SSF55486">
    <property type="entry name" value="Metalloproteases ('zincins'), catalytic domain"/>
    <property type="match status" value="1"/>
</dbReference>
<dbReference type="NCBIfam" id="TIGR01643">
    <property type="entry name" value="YD_repeat_2x"/>
    <property type="match status" value="1"/>
</dbReference>
<dbReference type="Gene3D" id="2.180.10.10">
    <property type="entry name" value="RHS repeat-associated core"/>
    <property type="match status" value="1"/>
</dbReference>
<sequence>MNTAGPATHRHTPTLQAFDARGLKVRDVAYLRLPDDPQTTSLITRHRHDARGFALCSSDPRLHGLGLWNVAWHTDLAGQVLCTRSSDSGLALVLHDAARRPSVQFSHIDVREDGSEDHDGAVVRTWTYEEATLRGRPLSVIDQAAGDGDRVGERFVYAGSGPQEQMRNLAGQCVEHHDPVGVVTTEQLALGGGVLALTRHLFDGIDERHCTTVTRADATGAPLSITDAAGHRQRFAYDLAGQLAACWLTIRDAGETRLAGPLTYNAAGNRLREVHGNGVEVNYRYDASTQRLGAIRIERPPGHPLGAELLQELHYEYDPKGNVTRVLNQAESPRFWRNQRILPENTCLYDSLCQLVRSTGREMAITRWQGASATVLDGDVLTAYIRDYRYDHGGNLTQIRHHSPAAASYTTDITVSDRSCRAVLETLASSPQQVNALFTAAGGQRWLHPGQPLQWTPRAELRGVALVSREDGTVDSEHYGYDADSQRLFKHSVQSVSGGLRSRRVVYLPGLELRATHHGEVPDEALQVICVGGEGRIQVRVLHWQQGKPAGIDNDQFRYSYTNLTGSCGLELDGQGALISSEEFYPYGGTAVWTARNAMEASYKTLRYSGKERDATGLYYFGYRYYQPWAGRWLSTDPAGRVDGLNLYRMVGNNPVSFFDVQGLMRRAWPADESSAMQLPWPVLASGLAQFSSLERHQVTEALQEASDILTKVIQPRPLPAEEMQVWFGPGSSLIAPQVVRTWEAIGQLASEYATPYPGHAKFHRIQSGVQGSTALVIRNENAGRMFIDDMFFSGEVHTLRACTLMHELSHLRRVANINAIGPGTQDFFYLSHLNARDHSDDSVNRGKMVPGHFLDRAGLFNEIAMSEALSIIEADDDSMVFNYRRTRQTMDLFEATNLFNIEPSLRARVAARNADSIAYSARSIAALR</sequence>
<organism evidence="1 2">
    <name type="scientific">Pseudomonas ulcerans</name>
    <dbReference type="NCBI Taxonomy" id="3115852"/>
    <lineage>
        <taxon>Bacteria</taxon>
        <taxon>Pseudomonadati</taxon>
        <taxon>Pseudomonadota</taxon>
        <taxon>Gammaproteobacteria</taxon>
        <taxon>Pseudomonadales</taxon>
        <taxon>Pseudomonadaceae</taxon>
        <taxon>Pseudomonas</taxon>
    </lineage>
</organism>
<evidence type="ECO:0000313" key="2">
    <source>
        <dbReference type="Proteomes" id="UP001335100"/>
    </source>
</evidence>
<dbReference type="PANTHER" id="PTHR32305:SF15">
    <property type="entry name" value="PROTEIN RHSA-RELATED"/>
    <property type="match status" value="1"/>
</dbReference>
<dbReference type="RefSeq" id="WP_330074715.1">
    <property type="nucleotide sequence ID" value="NZ_JAZDQJ010000010.1"/>
</dbReference>
<comment type="caution">
    <text evidence="1">The sequence shown here is derived from an EMBL/GenBank/DDBJ whole genome shotgun (WGS) entry which is preliminary data.</text>
</comment>
<dbReference type="Pfam" id="PF18807">
    <property type="entry name" value="TTc_toxin_rep"/>
    <property type="match status" value="1"/>
</dbReference>
<proteinExistence type="predicted"/>
<dbReference type="InterPro" id="IPR050708">
    <property type="entry name" value="T6SS_VgrG/RHS"/>
</dbReference>
<dbReference type="EMBL" id="JAZDQJ010000010">
    <property type="protein sequence ID" value="MEE1933899.1"/>
    <property type="molecule type" value="Genomic_DNA"/>
</dbReference>
<evidence type="ECO:0000313" key="1">
    <source>
        <dbReference type="EMBL" id="MEE1933899.1"/>
    </source>
</evidence>
<keyword evidence="2" id="KW-1185">Reference proteome</keyword>
<dbReference type="InterPro" id="IPR006530">
    <property type="entry name" value="YD"/>
</dbReference>
<protein>
    <submittedName>
        <fullName evidence="1">RHS repeat-associated core domain-containing protein</fullName>
    </submittedName>
</protein>